<reference evidence="1" key="1">
    <citation type="submission" date="2021-02" db="EMBL/GenBank/DDBJ databases">
        <title>Psilocybe cubensis genome.</title>
        <authorList>
            <person name="Mckernan K.J."/>
            <person name="Crawford S."/>
            <person name="Trippe A."/>
            <person name="Kane L.T."/>
            <person name="Mclaughlin S."/>
        </authorList>
    </citation>
    <scope>NUCLEOTIDE SEQUENCE [LARGE SCALE GENOMIC DNA]</scope>
    <source>
        <strain evidence="1">MGC-MH-2018</strain>
    </source>
</reference>
<dbReference type="AlphaFoldDB" id="A0A8H7XND0"/>
<dbReference type="EMBL" id="JAFIQS010000011">
    <property type="protein sequence ID" value="KAG5164770.1"/>
    <property type="molecule type" value="Genomic_DNA"/>
</dbReference>
<organism evidence="1">
    <name type="scientific">Psilocybe cubensis</name>
    <name type="common">Psychedelic mushroom</name>
    <name type="synonym">Stropharia cubensis</name>
    <dbReference type="NCBI Taxonomy" id="181762"/>
    <lineage>
        <taxon>Eukaryota</taxon>
        <taxon>Fungi</taxon>
        <taxon>Dikarya</taxon>
        <taxon>Basidiomycota</taxon>
        <taxon>Agaricomycotina</taxon>
        <taxon>Agaricomycetes</taxon>
        <taxon>Agaricomycetidae</taxon>
        <taxon>Agaricales</taxon>
        <taxon>Agaricineae</taxon>
        <taxon>Strophariaceae</taxon>
        <taxon>Psilocybe</taxon>
    </lineage>
</organism>
<comment type="caution">
    <text evidence="1">The sequence shown here is derived from an EMBL/GenBank/DDBJ whole genome shotgun (WGS) entry which is preliminary data.</text>
</comment>
<evidence type="ECO:0008006" key="2">
    <source>
        <dbReference type="Google" id="ProtNLM"/>
    </source>
</evidence>
<proteinExistence type="predicted"/>
<accession>A0A8H7XND0</accession>
<sequence>MARSIEILPLEIIEDIIALLSDFDRSVSTKPTSLQTCSLVCHAFVPLCQKHIFHSIALRYAAQKSSFVKLINKNPQILGYVRNILYMVAPEDSRLEIACPISFFDILKSFKNLEKVMVSFQYQRQDWNNLSEVMRSVVLSLIHNPSVSTVGLAHIYEFDCTTLLLCPNIQELRLQNIMCPQFVISSTSTAAYRSIKPRLLEITSCIQMLNVHYDVGAAIFDLGELKHIELGPCTLFPASNILKTVKTLESALVSINLASVDDSEVFISLLMGSSKTLKRLTLEPSHITLTRNYYNLLTSIGEVLKKLSGQNIISTLNIELYAIFGPEPESTIGEEWNIFDQVLLTPGWSSLREFNLTIEDSRGEIIMRALRSLHQTYLHGLATSETVNFNFEVVDIFENL</sequence>
<gene>
    <name evidence="1" type="ORF">JR316_010412</name>
</gene>
<name>A0A8H7XND0_PSICU</name>
<protein>
    <recommendedName>
        <fullName evidence="2">F-box domain-containing protein</fullName>
    </recommendedName>
</protein>
<evidence type="ECO:0000313" key="1">
    <source>
        <dbReference type="EMBL" id="KAG5164770.1"/>
    </source>
</evidence>